<sequence length="145" mass="16438">MPANLRKLVKNHFVIGFISFRGNFDEFICPFVEELKQLKKGKIMNVQGRDVWVIAGLGVVTADLPQGNDLAGVLRHRASKGCCTCSINKDLHTDLNQDFALLSRYNQITDSEFAQINNEHTISRKKQMSSKYGLRIKQSILDELK</sequence>
<dbReference type="Proteomes" id="UP000233469">
    <property type="component" value="Unassembled WGS sequence"/>
</dbReference>
<evidence type="ECO:0000313" key="2">
    <source>
        <dbReference type="Proteomes" id="UP000233469"/>
    </source>
</evidence>
<proteinExistence type="predicted"/>
<organism evidence="1 2">
    <name type="scientific">Rhizophagus irregularis</name>
    <dbReference type="NCBI Taxonomy" id="588596"/>
    <lineage>
        <taxon>Eukaryota</taxon>
        <taxon>Fungi</taxon>
        <taxon>Fungi incertae sedis</taxon>
        <taxon>Mucoromycota</taxon>
        <taxon>Glomeromycotina</taxon>
        <taxon>Glomeromycetes</taxon>
        <taxon>Glomerales</taxon>
        <taxon>Glomeraceae</taxon>
        <taxon>Rhizophagus</taxon>
    </lineage>
</organism>
<accession>A0A2N1M6M4</accession>
<reference evidence="1 2" key="1">
    <citation type="submission" date="2016-04" db="EMBL/GenBank/DDBJ databases">
        <title>Genome analyses suggest a sexual origin of heterokaryosis in a supposedly ancient asexual fungus.</title>
        <authorList>
            <person name="Ropars J."/>
            <person name="Sedzielewska K."/>
            <person name="Noel J."/>
            <person name="Charron P."/>
            <person name="Farinelli L."/>
            <person name="Marton T."/>
            <person name="Kruger M."/>
            <person name="Pelin A."/>
            <person name="Brachmann A."/>
            <person name="Corradi N."/>
        </authorList>
    </citation>
    <scope>NUCLEOTIDE SEQUENCE [LARGE SCALE GENOMIC DNA]</scope>
    <source>
        <strain evidence="1 2">C2</strain>
    </source>
</reference>
<comment type="caution">
    <text evidence="1">The sequence shown here is derived from an EMBL/GenBank/DDBJ whole genome shotgun (WGS) entry which is preliminary data.</text>
</comment>
<protein>
    <submittedName>
        <fullName evidence="1">Uncharacterized protein</fullName>
    </submittedName>
</protein>
<name>A0A2N1M6M4_9GLOM</name>
<dbReference type="EMBL" id="LLXL01004539">
    <property type="protein sequence ID" value="PKK57287.1"/>
    <property type="molecule type" value="Genomic_DNA"/>
</dbReference>
<gene>
    <name evidence="1" type="ORF">RhiirC2_798310</name>
</gene>
<dbReference type="VEuPathDB" id="FungiDB:RhiirA1_487165"/>
<dbReference type="AlphaFoldDB" id="A0A2N1M6M4"/>
<reference evidence="1 2" key="2">
    <citation type="submission" date="2017-10" db="EMBL/GenBank/DDBJ databases">
        <title>Extensive intraspecific genome diversity in a model arbuscular mycorrhizal fungus.</title>
        <authorList>
            <person name="Chen E.C.H."/>
            <person name="Morin E."/>
            <person name="Baudet D."/>
            <person name="Noel J."/>
            <person name="Ndikumana S."/>
            <person name="Charron P."/>
            <person name="St-Onge C."/>
            <person name="Giorgi J."/>
            <person name="Grigoriev I.V."/>
            <person name="Roux C."/>
            <person name="Martin F.M."/>
            <person name="Corradi N."/>
        </authorList>
    </citation>
    <scope>NUCLEOTIDE SEQUENCE [LARGE SCALE GENOMIC DNA]</scope>
    <source>
        <strain evidence="1 2">C2</strain>
    </source>
</reference>
<evidence type="ECO:0000313" key="1">
    <source>
        <dbReference type="EMBL" id="PKK57287.1"/>
    </source>
</evidence>